<dbReference type="PANTHER" id="PTHR13748:SF62">
    <property type="entry name" value="COBW DOMAIN-CONTAINING PROTEIN"/>
    <property type="match status" value="1"/>
</dbReference>
<dbReference type="InterPro" id="IPR003495">
    <property type="entry name" value="CobW/HypB/UreG_nucleotide-bd"/>
</dbReference>
<dbReference type="Pfam" id="PF02492">
    <property type="entry name" value="cobW"/>
    <property type="match status" value="1"/>
</dbReference>
<accession>A0A4R3K640</accession>
<reference evidence="3 4" key="1">
    <citation type="submission" date="2019-03" db="EMBL/GenBank/DDBJ databases">
        <title>Genomic Encyclopedia of Type Strains, Phase IV (KMG-IV): sequencing the most valuable type-strain genomes for metagenomic binning, comparative biology and taxonomic classification.</title>
        <authorList>
            <person name="Goeker M."/>
        </authorList>
    </citation>
    <scope>NUCLEOTIDE SEQUENCE [LARGE SCALE GENOMIC DNA]</scope>
    <source>
        <strain evidence="3 4">DSM 29489</strain>
    </source>
</reference>
<gene>
    <name evidence="3" type="ORF">EDD59_11266</name>
</gene>
<dbReference type="InterPro" id="IPR051316">
    <property type="entry name" value="Zinc-reg_GTPase_activator"/>
</dbReference>
<keyword evidence="4" id="KW-1185">Reference proteome</keyword>
<dbReference type="OrthoDB" id="9808822at2"/>
<proteinExistence type="predicted"/>
<evidence type="ECO:0000313" key="4">
    <source>
        <dbReference type="Proteomes" id="UP000295726"/>
    </source>
</evidence>
<dbReference type="InterPro" id="IPR027417">
    <property type="entry name" value="P-loop_NTPase"/>
</dbReference>
<comment type="caution">
    <text evidence="3">The sequence shown here is derived from an EMBL/GenBank/DDBJ whole genome shotgun (WGS) entry which is preliminary data.</text>
</comment>
<dbReference type="PANTHER" id="PTHR13748">
    <property type="entry name" value="COBW-RELATED"/>
    <property type="match status" value="1"/>
</dbReference>
<evidence type="ECO:0000259" key="2">
    <source>
        <dbReference type="Pfam" id="PF07683"/>
    </source>
</evidence>
<dbReference type="Pfam" id="PF07683">
    <property type="entry name" value="CobW_C"/>
    <property type="match status" value="1"/>
</dbReference>
<dbReference type="GO" id="GO:0005737">
    <property type="term" value="C:cytoplasm"/>
    <property type="evidence" value="ECO:0007669"/>
    <property type="project" value="TreeGrafter"/>
</dbReference>
<evidence type="ECO:0000259" key="1">
    <source>
        <dbReference type="Pfam" id="PF02492"/>
    </source>
</evidence>
<dbReference type="SUPFAM" id="SSF52540">
    <property type="entry name" value="P-loop containing nucleoside triphosphate hydrolases"/>
    <property type="match status" value="1"/>
</dbReference>
<organism evidence="3 4">
    <name type="scientific">Muricomes intestini</name>
    <dbReference type="NCBI Taxonomy" id="1796634"/>
    <lineage>
        <taxon>Bacteria</taxon>
        <taxon>Bacillati</taxon>
        <taxon>Bacillota</taxon>
        <taxon>Clostridia</taxon>
        <taxon>Lachnospirales</taxon>
        <taxon>Lachnospiraceae</taxon>
        <taxon>Muricomes</taxon>
    </lineage>
</organism>
<dbReference type="RefSeq" id="WP_132381393.1">
    <property type="nucleotide sequence ID" value="NZ_DAIQXH010000205.1"/>
</dbReference>
<name>A0A4R3K640_9FIRM</name>
<dbReference type="AlphaFoldDB" id="A0A4R3K640"/>
<feature type="domain" description="CobW C-terminal" evidence="2">
    <location>
        <begin position="225"/>
        <end position="284"/>
    </location>
</feature>
<dbReference type="InterPro" id="IPR011629">
    <property type="entry name" value="CobW-like_C"/>
</dbReference>
<dbReference type="EMBL" id="SLZZ01000012">
    <property type="protein sequence ID" value="TCS78306.1"/>
    <property type="molecule type" value="Genomic_DNA"/>
</dbReference>
<sequence length="309" mass="35357">MSRLYLVTGFLGAGKTTFLKNFLKMFSEKKVHVIVNEFGKEGIDGELLREVGAVLNEINNGSIFCSCRLDKFEEVLGEVLHTKPDIIVVEASGLSDPTNVKKILGQKDKFQNVDYMGSICLVDAVHFLKVYETAAVIKKQLHVSDMILLNKRDMVSQEQADEVRDKVRMHRPDIPIYATVHGRIQKGWMEKLEHISQEENGEVLQSADITLRKCLLYVKEDTALDILENFMKMIMDNTFRIKGFVRIQKEWYLISCVGNIFHAEKCTEKQEKEANILVVLSGYGLPVKKSMKRAMEWYPDVIEKVEYGS</sequence>
<dbReference type="CDD" id="cd03112">
    <property type="entry name" value="CobW-like"/>
    <property type="match status" value="1"/>
</dbReference>
<dbReference type="Proteomes" id="UP000295726">
    <property type="component" value="Unassembled WGS sequence"/>
</dbReference>
<evidence type="ECO:0000313" key="3">
    <source>
        <dbReference type="EMBL" id="TCS78306.1"/>
    </source>
</evidence>
<feature type="domain" description="CobW/HypB/UreG nucleotide-binding" evidence="1">
    <location>
        <begin position="5"/>
        <end position="176"/>
    </location>
</feature>
<dbReference type="Gene3D" id="3.40.50.300">
    <property type="entry name" value="P-loop containing nucleotide triphosphate hydrolases"/>
    <property type="match status" value="1"/>
</dbReference>
<protein>
    <submittedName>
        <fullName evidence="3">G3E family GTPase</fullName>
    </submittedName>
</protein>